<dbReference type="Proteomes" id="UP001500642">
    <property type="component" value="Unassembled WGS sequence"/>
</dbReference>
<sequence length="446" mass="47121">MTQHPAAPEEREPRAPTGAQVPQAEAPAPAPVLPNVLRFPRSSAVMGEGAHAGEVAHFGGPLREQRLLAQGRAVADLQAVRVLTLTGPDALSWLNSLTTQKIDTLRPGQSTETLVLSPTGHIEHWLRIHDDGERLWLLTDGDAAAALGFLESMKFMMRVELADVSADYQCLGFDAARLEAARPDAERSGGRAGGGGPAGQAAGTDRAQAAPASAAVPGGLPAAIVWADPWPEIGEGSASYAALDLGMPVASPEHPGGEHAFRIAVCDRAALADWDPAAAGLEVVGRDAWEALRIEAWRPGLPEVDHKSLVGELDVLRTAVHLAKGCYRGQEAVARIHNLGQPPRRLVFLHLDGSAHALPAPDAEVRAEVRGAVRAVGRITSAALHHELGPIALALVKRSLPVDEQLLVEVDGGEVITAAPEPIVAAQRENRSGVPKINRDVDQRHR</sequence>
<proteinExistence type="predicted"/>
<feature type="compositionally biased region" description="Basic and acidic residues" evidence="2">
    <location>
        <begin position="437"/>
        <end position="446"/>
    </location>
</feature>
<protein>
    <submittedName>
        <fullName evidence="4">Folate-binding protein YgfZ</fullName>
    </submittedName>
</protein>
<name>A0ABP8J3N0_9MICO</name>
<feature type="region of interest" description="Disordered" evidence="2">
    <location>
        <begin position="182"/>
        <end position="213"/>
    </location>
</feature>
<accession>A0ABP8J3N0</accession>
<dbReference type="SUPFAM" id="SSF101790">
    <property type="entry name" value="Aminomethyltransferase beta-barrel domain"/>
    <property type="match status" value="1"/>
</dbReference>
<comment type="caution">
    <text evidence="4">The sequence shown here is derived from an EMBL/GenBank/DDBJ whole genome shotgun (WGS) entry which is preliminary data.</text>
</comment>
<dbReference type="SUPFAM" id="SSF103025">
    <property type="entry name" value="Folate-binding domain"/>
    <property type="match status" value="1"/>
</dbReference>
<dbReference type="RefSeq" id="WP_345029603.1">
    <property type="nucleotide sequence ID" value="NZ_BAABGL010000002.1"/>
</dbReference>
<dbReference type="NCBIfam" id="TIGR03317">
    <property type="entry name" value="ygfZ_signature"/>
    <property type="match status" value="1"/>
</dbReference>
<gene>
    <name evidence="4" type="ORF">GCM10023167_05280</name>
</gene>
<dbReference type="PANTHER" id="PTHR22602:SF0">
    <property type="entry name" value="TRANSFERASE CAF17, MITOCHONDRIAL-RELATED"/>
    <property type="match status" value="1"/>
</dbReference>
<dbReference type="PIRSF" id="PIRSF006487">
    <property type="entry name" value="GcvT"/>
    <property type="match status" value="1"/>
</dbReference>
<feature type="domain" description="Aminomethyltransferase C-terminal" evidence="3">
    <location>
        <begin position="344"/>
        <end position="415"/>
    </location>
</feature>
<dbReference type="InterPro" id="IPR027266">
    <property type="entry name" value="TrmE/GcvT-like"/>
</dbReference>
<evidence type="ECO:0000313" key="4">
    <source>
        <dbReference type="EMBL" id="GAA4384488.1"/>
    </source>
</evidence>
<evidence type="ECO:0000259" key="3">
    <source>
        <dbReference type="Pfam" id="PF08669"/>
    </source>
</evidence>
<reference evidence="5" key="1">
    <citation type="journal article" date="2019" name="Int. J. Syst. Evol. Microbiol.">
        <title>The Global Catalogue of Microorganisms (GCM) 10K type strain sequencing project: providing services to taxonomists for standard genome sequencing and annotation.</title>
        <authorList>
            <consortium name="The Broad Institute Genomics Platform"/>
            <consortium name="The Broad Institute Genome Sequencing Center for Infectious Disease"/>
            <person name="Wu L."/>
            <person name="Ma J."/>
        </authorList>
    </citation>
    <scope>NUCLEOTIDE SEQUENCE [LARGE SCALE GENOMIC DNA]</scope>
    <source>
        <strain evidence="5">JCM 17808</strain>
    </source>
</reference>
<dbReference type="PANTHER" id="PTHR22602">
    <property type="entry name" value="TRANSFERASE CAF17, MITOCHONDRIAL-RELATED"/>
    <property type="match status" value="1"/>
</dbReference>
<dbReference type="InterPro" id="IPR013977">
    <property type="entry name" value="GcvT_C"/>
</dbReference>
<dbReference type="EMBL" id="BAABGL010000002">
    <property type="protein sequence ID" value="GAA4384488.1"/>
    <property type="molecule type" value="Genomic_DNA"/>
</dbReference>
<dbReference type="InterPro" id="IPR017703">
    <property type="entry name" value="YgfZ/GCV_T_CS"/>
</dbReference>
<dbReference type="Gene3D" id="3.30.1360.120">
    <property type="entry name" value="Probable tRNA modification gtpase trme, domain 1"/>
    <property type="match status" value="2"/>
</dbReference>
<feature type="region of interest" description="Disordered" evidence="2">
    <location>
        <begin position="427"/>
        <end position="446"/>
    </location>
</feature>
<evidence type="ECO:0000256" key="2">
    <source>
        <dbReference type="SAM" id="MobiDB-lite"/>
    </source>
</evidence>
<keyword evidence="1" id="KW-0809">Transit peptide</keyword>
<keyword evidence="5" id="KW-1185">Reference proteome</keyword>
<organism evidence="4 5">
    <name type="scientific">Brevibacterium pityocampae</name>
    <dbReference type="NCBI Taxonomy" id="506594"/>
    <lineage>
        <taxon>Bacteria</taxon>
        <taxon>Bacillati</taxon>
        <taxon>Actinomycetota</taxon>
        <taxon>Actinomycetes</taxon>
        <taxon>Micrococcales</taxon>
        <taxon>Brevibacteriaceae</taxon>
        <taxon>Brevibacterium</taxon>
    </lineage>
</organism>
<dbReference type="InterPro" id="IPR029043">
    <property type="entry name" value="GcvT/YgfZ_C"/>
</dbReference>
<feature type="compositionally biased region" description="Low complexity" evidence="2">
    <location>
        <begin position="15"/>
        <end position="27"/>
    </location>
</feature>
<feature type="region of interest" description="Disordered" evidence="2">
    <location>
        <begin position="1"/>
        <end position="34"/>
    </location>
</feature>
<evidence type="ECO:0000256" key="1">
    <source>
        <dbReference type="ARBA" id="ARBA00022946"/>
    </source>
</evidence>
<dbReference type="Pfam" id="PF08669">
    <property type="entry name" value="GCV_T_C"/>
    <property type="match status" value="1"/>
</dbReference>
<evidence type="ECO:0000313" key="5">
    <source>
        <dbReference type="Proteomes" id="UP001500642"/>
    </source>
</evidence>
<feature type="compositionally biased region" description="Low complexity" evidence="2">
    <location>
        <begin position="199"/>
        <end position="213"/>
    </location>
</feature>
<dbReference type="InterPro" id="IPR045179">
    <property type="entry name" value="YgfZ/GcvT"/>
</dbReference>